<dbReference type="PANTHER" id="PTHR40070:SF1">
    <property type="entry name" value="UPF0478 PROTEIN YTXG"/>
    <property type="match status" value="1"/>
</dbReference>
<accession>A0A5D4NWG0</accession>
<dbReference type="Proteomes" id="UP000322267">
    <property type="component" value="Unassembled WGS sequence"/>
</dbReference>
<evidence type="ECO:0000313" key="4">
    <source>
        <dbReference type="Proteomes" id="UP000322267"/>
    </source>
</evidence>
<reference evidence="3 4" key="1">
    <citation type="submission" date="2019-08" db="EMBL/GenBank/DDBJ databases">
        <title>Bacillus genomes from the desert of Cuatro Cienegas, Coahuila.</title>
        <authorList>
            <person name="Olmedo-Alvarez G."/>
        </authorList>
    </citation>
    <scope>NUCLEOTIDE SEQUENCE [LARGE SCALE GENOMIC DNA]</scope>
    <source>
        <strain evidence="3 4">CH34_1T</strain>
    </source>
</reference>
<evidence type="ECO:0000256" key="2">
    <source>
        <dbReference type="SAM" id="MobiDB-lite"/>
    </source>
</evidence>
<dbReference type="AlphaFoldDB" id="A0A5D4NWG0"/>
<feature type="coiled-coil region" evidence="1">
    <location>
        <begin position="40"/>
        <end position="74"/>
    </location>
</feature>
<feature type="compositionally biased region" description="Polar residues" evidence="2">
    <location>
        <begin position="112"/>
        <end position="122"/>
    </location>
</feature>
<keyword evidence="1" id="KW-0175">Coiled coil</keyword>
<dbReference type="InterPro" id="IPR009293">
    <property type="entry name" value="UPF0478"/>
</dbReference>
<organism evidence="3 4">
    <name type="scientific">Rossellomorea vietnamensis</name>
    <dbReference type="NCBI Taxonomy" id="218284"/>
    <lineage>
        <taxon>Bacteria</taxon>
        <taxon>Bacillati</taxon>
        <taxon>Bacillota</taxon>
        <taxon>Bacilli</taxon>
        <taxon>Bacillales</taxon>
        <taxon>Bacillaceae</taxon>
        <taxon>Rossellomorea</taxon>
    </lineage>
</organism>
<name>A0A5D4NWG0_9BACI</name>
<dbReference type="OrthoDB" id="2661960at2"/>
<sequence length="129" mass="14330">MYKRRELVSMLEMSAVIAAVAFTILVVYLILTLRKVMATIAETKKTLHDARTSVNSLTDEAEELIHTANQISDDVKGKMKAVDPLVESAQDVGEMIHSVTSSVKRKALATRKPQTIHTQESKPVQIKLK</sequence>
<protein>
    <submittedName>
        <fullName evidence="3">DUF948 domain-containing protein</fullName>
    </submittedName>
</protein>
<proteinExistence type="predicted"/>
<comment type="caution">
    <text evidence="3">The sequence shown here is derived from an EMBL/GenBank/DDBJ whole genome shotgun (WGS) entry which is preliminary data.</text>
</comment>
<dbReference type="PANTHER" id="PTHR40070">
    <property type="entry name" value="UPF0478 PROTEIN YTXG"/>
    <property type="match status" value="1"/>
</dbReference>
<gene>
    <name evidence="3" type="ORF">FZC78_10650</name>
</gene>
<evidence type="ECO:0000256" key="1">
    <source>
        <dbReference type="SAM" id="Coils"/>
    </source>
</evidence>
<evidence type="ECO:0000313" key="3">
    <source>
        <dbReference type="EMBL" id="TYS17072.1"/>
    </source>
</evidence>
<dbReference type="EMBL" id="VTEI01000004">
    <property type="protein sequence ID" value="TYS17072.1"/>
    <property type="molecule type" value="Genomic_DNA"/>
</dbReference>
<dbReference type="Pfam" id="PF06103">
    <property type="entry name" value="DUF948"/>
    <property type="match status" value="1"/>
</dbReference>
<feature type="region of interest" description="Disordered" evidence="2">
    <location>
        <begin position="107"/>
        <end position="129"/>
    </location>
</feature>